<feature type="transmembrane region" description="Helical" evidence="1">
    <location>
        <begin position="131"/>
        <end position="149"/>
    </location>
</feature>
<feature type="transmembrane region" description="Helical" evidence="1">
    <location>
        <begin position="212"/>
        <end position="233"/>
    </location>
</feature>
<feature type="transmembrane region" description="Helical" evidence="1">
    <location>
        <begin position="70"/>
        <end position="88"/>
    </location>
</feature>
<proteinExistence type="predicted"/>
<feature type="transmembrane region" description="Helical" evidence="1">
    <location>
        <begin position="161"/>
        <end position="177"/>
    </location>
</feature>
<evidence type="ECO:0000313" key="2">
    <source>
        <dbReference type="EMBL" id="SDW07071.1"/>
    </source>
</evidence>
<keyword evidence="1" id="KW-1133">Transmembrane helix</keyword>
<feature type="transmembrane region" description="Helical" evidence="1">
    <location>
        <begin position="183"/>
        <end position="200"/>
    </location>
</feature>
<keyword evidence="3" id="KW-1185">Reference proteome</keyword>
<keyword evidence="1" id="KW-0812">Transmembrane</keyword>
<protein>
    <recommendedName>
        <fullName evidence="4">ZIP Zinc transporter</fullName>
    </recommendedName>
</protein>
<feature type="transmembrane region" description="Helical" evidence="1">
    <location>
        <begin position="30"/>
        <end position="50"/>
    </location>
</feature>
<evidence type="ECO:0000313" key="3">
    <source>
        <dbReference type="Proteomes" id="UP000199488"/>
    </source>
</evidence>
<sequence length="235" mass="25793">MTIDSVIIGIGFILIQLFATHVISSTSLSASTWLSLCGGVAIAYVFVYILPTLHNEQNQLGGDNAIQAELYVLGLFGLLVYFTIYKLADKRRNEGEDTRFYLVEVGFFAAYTFMVSYIVFSSDVATIEAAFYGLAIGLHFIGVSYNLWLENHRLHIKAGRFILAGATLLGIIIGSIGPPSNLYVDSMIAFTSGAMIFNVISKEMPTERNTHLYTFLGSASIYAVVIIALTTWLSL</sequence>
<gene>
    <name evidence="2" type="ORF">SAMN05421781_0340</name>
</gene>
<evidence type="ECO:0008006" key="4">
    <source>
        <dbReference type="Google" id="ProtNLM"/>
    </source>
</evidence>
<accession>A0A1H2QIU2</accession>
<name>A0A1H2QIU2_9BACI</name>
<evidence type="ECO:0000256" key="1">
    <source>
        <dbReference type="SAM" id="Phobius"/>
    </source>
</evidence>
<dbReference type="Proteomes" id="UP000199488">
    <property type="component" value="Unassembled WGS sequence"/>
</dbReference>
<feature type="transmembrane region" description="Helical" evidence="1">
    <location>
        <begin position="100"/>
        <end position="119"/>
    </location>
</feature>
<dbReference type="RefSeq" id="WP_091610453.1">
    <property type="nucleotide sequence ID" value="NZ_FNNC01000001.1"/>
</dbReference>
<dbReference type="STRING" id="1122204.SAMN05421781_0340"/>
<dbReference type="EMBL" id="FNNC01000001">
    <property type="protein sequence ID" value="SDW07071.1"/>
    <property type="molecule type" value="Genomic_DNA"/>
</dbReference>
<feature type="transmembrane region" description="Helical" evidence="1">
    <location>
        <begin position="6"/>
        <end position="23"/>
    </location>
</feature>
<dbReference type="OrthoDB" id="21325at2"/>
<reference evidence="2 3" key="1">
    <citation type="submission" date="2016-10" db="EMBL/GenBank/DDBJ databases">
        <authorList>
            <person name="de Groot N.N."/>
        </authorList>
    </citation>
    <scope>NUCLEOTIDE SEQUENCE [LARGE SCALE GENOMIC DNA]</scope>
    <source>
        <strain evidence="2 3">DSM 23126</strain>
    </source>
</reference>
<organism evidence="2 3">
    <name type="scientific">Marinococcus luteus</name>
    <dbReference type="NCBI Taxonomy" id="1122204"/>
    <lineage>
        <taxon>Bacteria</taxon>
        <taxon>Bacillati</taxon>
        <taxon>Bacillota</taxon>
        <taxon>Bacilli</taxon>
        <taxon>Bacillales</taxon>
        <taxon>Bacillaceae</taxon>
        <taxon>Marinococcus</taxon>
    </lineage>
</organism>
<keyword evidence="1" id="KW-0472">Membrane</keyword>
<dbReference type="AlphaFoldDB" id="A0A1H2QIU2"/>